<dbReference type="Proteomes" id="UP001229421">
    <property type="component" value="Unassembled WGS sequence"/>
</dbReference>
<name>A0AAD8LAP8_TARER</name>
<dbReference type="PANTHER" id="PTHR48449:SF1">
    <property type="entry name" value="DUF1985 DOMAIN-CONTAINING PROTEIN"/>
    <property type="match status" value="1"/>
</dbReference>
<dbReference type="InterPro" id="IPR038765">
    <property type="entry name" value="Papain-like_cys_pep_sf"/>
</dbReference>
<feature type="region of interest" description="Disordered" evidence="1">
    <location>
        <begin position="376"/>
        <end position="406"/>
    </location>
</feature>
<accession>A0AAD8LAP8</accession>
<evidence type="ECO:0000313" key="3">
    <source>
        <dbReference type="EMBL" id="KAK1436163.1"/>
    </source>
</evidence>
<evidence type="ECO:0000313" key="2">
    <source>
        <dbReference type="EMBL" id="KAK1416393.1"/>
    </source>
</evidence>
<dbReference type="PANTHER" id="PTHR48449">
    <property type="entry name" value="DUF1985 DOMAIN-CONTAINING PROTEIN"/>
    <property type="match status" value="1"/>
</dbReference>
<keyword evidence="4" id="KW-1185">Reference proteome</keyword>
<proteinExistence type="predicted"/>
<protein>
    <submittedName>
        <fullName evidence="3">Uncharacterized protein</fullName>
    </submittedName>
</protein>
<gene>
    <name evidence="3" type="ORF">QVD17_01939</name>
    <name evidence="2" type="ORF">QVD17_32184</name>
</gene>
<reference evidence="3" key="1">
    <citation type="journal article" date="2023" name="bioRxiv">
        <title>Improved chromosome-level genome assembly for marigold (Tagetes erecta).</title>
        <authorList>
            <person name="Jiang F."/>
            <person name="Yuan L."/>
            <person name="Wang S."/>
            <person name="Wang H."/>
            <person name="Xu D."/>
            <person name="Wang A."/>
            <person name="Fan W."/>
        </authorList>
    </citation>
    <scope>NUCLEOTIDE SEQUENCE</scope>
    <source>
        <strain evidence="3">WSJ</strain>
        <tissue evidence="3">Leaf</tissue>
    </source>
</reference>
<sequence>MSNIVKDLFPGNSKQRKSDRNIILVKKVINSNKNLRKIWDQQCFSKWLDLKSYEFDGDLVHAIFQMQEPKPVDPEYFGLNYKFPDGSQFNFGPHEFCLLTGFSFVKSLTDTVFKRAAKPPKGWMYSLTGFVWPFKLWVYEIFPYFGTLTKREVAIPRALGWCENNILSWPSILKILEQSFKPGSAFSPRRLFPTDDEKNEVWWINSCAYLQEMYDLKVKSTGQNVGCGKDDDSPPKNFEFDKVSSLDDNEFVEDENFDIDNLNFEQQGFLNTLLNKENINANVNPNPNQTYNATHISNDQFQELLNSVQRILQNQNIHDTYYKGYLDREAKSFMKTSLQRQDEIYQMLLDTSPINSKLEPETEIEDVEGDLGKDVQNMSADDMRTPAMQSIPSVESEPRRRKSKRQRFPSRYYVTPFRPLENTPRIEKQKNKNSIADSELEELCGRSYYWIWSTLLPHYAIDSEFWRVLLGKQAGGWIEDEHINCWINYLLLNRPEDATWTILPSQFLLNTNIGNWQMDYGSGSYAPFPSIEYINTWLLANGSEAYNSYRQPPFVRVVPTFVPQQSGLLGDCGVWVCIFLDRMIKGEPFFQEEDTATSAMDFRLKLGRLILETKFKEEEKRSNNRGD</sequence>
<dbReference type="AlphaFoldDB" id="A0AAD8LAP8"/>
<comment type="caution">
    <text evidence="3">The sequence shown here is derived from an EMBL/GenBank/DDBJ whole genome shotgun (WGS) entry which is preliminary data.</text>
</comment>
<organism evidence="3 4">
    <name type="scientific">Tagetes erecta</name>
    <name type="common">African marigold</name>
    <dbReference type="NCBI Taxonomy" id="13708"/>
    <lineage>
        <taxon>Eukaryota</taxon>
        <taxon>Viridiplantae</taxon>
        <taxon>Streptophyta</taxon>
        <taxon>Embryophyta</taxon>
        <taxon>Tracheophyta</taxon>
        <taxon>Spermatophyta</taxon>
        <taxon>Magnoliopsida</taxon>
        <taxon>eudicotyledons</taxon>
        <taxon>Gunneridae</taxon>
        <taxon>Pentapetalae</taxon>
        <taxon>asterids</taxon>
        <taxon>campanulids</taxon>
        <taxon>Asterales</taxon>
        <taxon>Asteraceae</taxon>
        <taxon>Asteroideae</taxon>
        <taxon>Heliantheae alliance</taxon>
        <taxon>Tageteae</taxon>
        <taxon>Tagetes</taxon>
    </lineage>
</organism>
<dbReference type="EMBL" id="JAUHHV010000001">
    <property type="protein sequence ID" value="KAK1436163.1"/>
    <property type="molecule type" value="Genomic_DNA"/>
</dbReference>
<evidence type="ECO:0000313" key="4">
    <source>
        <dbReference type="Proteomes" id="UP001229421"/>
    </source>
</evidence>
<dbReference type="EMBL" id="JAUHHV010000008">
    <property type="protein sequence ID" value="KAK1416393.1"/>
    <property type="molecule type" value="Genomic_DNA"/>
</dbReference>
<evidence type="ECO:0000256" key="1">
    <source>
        <dbReference type="SAM" id="MobiDB-lite"/>
    </source>
</evidence>
<dbReference type="SUPFAM" id="SSF54001">
    <property type="entry name" value="Cysteine proteinases"/>
    <property type="match status" value="1"/>
</dbReference>